<dbReference type="EMBL" id="VOBR01000035">
    <property type="protein sequence ID" value="TWP46136.1"/>
    <property type="molecule type" value="Genomic_DNA"/>
</dbReference>
<sequence>MSSLSVRSLYRGLTGGVASRFRNKPNAMLTRTSGRHLSRRRYRVIVAGQLAALAERVLGAPLPIGFRAWDGSSAGPQDGPVVVIRSRDALRRLVWRPGELGLARAYVSGELDVEGDLTEGLRRIWALVRGGTTNRPKLGEVVKLAWRLGVIGPNPAPPAEEARLGGRLHTRERDRDAISHHYDLSNAFYQLVLDPSMAYSCAYFTDEDESLEQAQRNKLDLVCRKLDLRSGKRLLDVGCGWGSMIIHAAKYYGVRATGVTISAQQREHIAQRIEREGLQGQVEVRLQDYREIAGDGFDAISTIEMGEHVGEENYPTYASTLHRLLRPGGRLLLQQMSRGANHPGGGAFIESYVAPDMHMRPVSRTMSHLESAGLEIRDVHALREHYVWTVRAWAETLERRWDDVVALVGEGQARVWRLYLAGGALTFEEGRMGVDQILAVRVTESGRSGMPRTRRELVAR</sequence>
<proteinExistence type="inferred from homology"/>
<dbReference type="InterPro" id="IPR020803">
    <property type="entry name" value="MeTfrase_dom"/>
</dbReference>
<dbReference type="InterPro" id="IPR029063">
    <property type="entry name" value="SAM-dependent_MTases_sf"/>
</dbReference>
<dbReference type="PANTHER" id="PTHR43667">
    <property type="entry name" value="CYCLOPROPANE-FATTY-ACYL-PHOSPHOLIPID SYNTHASE"/>
    <property type="match status" value="1"/>
</dbReference>
<dbReference type="Pfam" id="PF02353">
    <property type="entry name" value="CMAS"/>
    <property type="match status" value="1"/>
</dbReference>
<evidence type="ECO:0000256" key="2">
    <source>
        <dbReference type="ARBA" id="ARBA00022603"/>
    </source>
</evidence>
<name>A0A563EI27_9PSEU</name>
<keyword evidence="3 7" id="KW-0808">Transferase</keyword>
<dbReference type="GO" id="GO:0032259">
    <property type="term" value="P:methylation"/>
    <property type="evidence" value="ECO:0007669"/>
    <property type="project" value="UniProtKB-KW"/>
</dbReference>
<keyword evidence="4" id="KW-0949">S-adenosyl-L-methionine</keyword>
<evidence type="ECO:0000313" key="7">
    <source>
        <dbReference type="EMBL" id="TWP46136.1"/>
    </source>
</evidence>
<dbReference type="Gene3D" id="3.40.50.150">
    <property type="entry name" value="Vaccinia Virus protein VP39"/>
    <property type="match status" value="1"/>
</dbReference>
<dbReference type="PANTHER" id="PTHR43667:SF1">
    <property type="entry name" value="CYCLOPROPANE-FATTY-ACYL-PHOSPHOLIPID SYNTHASE"/>
    <property type="match status" value="1"/>
</dbReference>
<dbReference type="AlphaFoldDB" id="A0A563EI27"/>
<dbReference type="GO" id="GO:0008610">
    <property type="term" value="P:lipid biosynthetic process"/>
    <property type="evidence" value="ECO:0007669"/>
    <property type="project" value="InterPro"/>
</dbReference>
<dbReference type="Proteomes" id="UP000316639">
    <property type="component" value="Unassembled WGS sequence"/>
</dbReference>
<gene>
    <name evidence="7" type="ORF">FKR81_37020</name>
</gene>
<keyword evidence="2 7" id="KW-0489">Methyltransferase</keyword>
<evidence type="ECO:0000256" key="1">
    <source>
        <dbReference type="ARBA" id="ARBA00010815"/>
    </source>
</evidence>
<keyword evidence="5" id="KW-0443">Lipid metabolism</keyword>
<evidence type="ECO:0000256" key="5">
    <source>
        <dbReference type="ARBA" id="ARBA00023098"/>
    </source>
</evidence>
<dbReference type="CDD" id="cd02440">
    <property type="entry name" value="AdoMet_MTases"/>
    <property type="match status" value="1"/>
</dbReference>
<comment type="caution">
    <text evidence="7">The sequence shown here is derived from an EMBL/GenBank/DDBJ whole genome shotgun (WGS) entry which is preliminary data.</text>
</comment>
<reference evidence="7 8" key="1">
    <citation type="submission" date="2019-07" db="EMBL/GenBank/DDBJ databases">
        <title>Lentzea xizangensis sp. nov., isolated from Qinghai-Tibetan Plateau Soils.</title>
        <authorList>
            <person name="Huang J."/>
        </authorList>
    </citation>
    <scope>NUCLEOTIDE SEQUENCE [LARGE SCALE GENOMIC DNA]</scope>
    <source>
        <strain evidence="7 8">FXJ1.1311</strain>
    </source>
</reference>
<accession>A0A563EI27</accession>
<evidence type="ECO:0000313" key="8">
    <source>
        <dbReference type="Proteomes" id="UP000316639"/>
    </source>
</evidence>
<protein>
    <submittedName>
        <fullName evidence="7">Class I SAM-dependent methyltransferase</fullName>
    </submittedName>
</protein>
<organism evidence="7 8">
    <name type="scientific">Lentzea tibetensis</name>
    <dbReference type="NCBI Taxonomy" id="2591470"/>
    <lineage>
        <taxon>Bacteria</taxon>
        <taxon>Bacillati</taxon>
        <taxon>Actinomycetota</taxon>
        <taxon>Actinomycetes</taxon>
        <taxon>Pseudonocardiales</taxon>
        <taxon>Pseudonocardiaceae</taxon>
        <taxon>Lentzea</taxon>
    </lineage>
</organism>
<dbReference type="OrthoDB" id="9782855at2"/>
<dbReference type="SUPFAM" id="SSF53335">
    <property type="entry name" value="S-adenosyl-L-methionine-dependent methyltransferases"/>
    <property type="match status" value="1"/>
</dbReference>
<keyword evidence="8" id="KW-1185">Reference proteome</keyword>
<dbReference type="InterPro" id="IPR050723">
    <property type="entry name" value="CFA/CMAS"/>
</dbReference>
<dbReference type="SMART" id="SM00828">
    <property type="entry name" value="PKS_MT"/>
    <property type="match status" value="1"/>
</dbReference>
<feature type="domain" description="Polyketide synthase-like methyltransferase" evidence="6">
    <location>
        <begin position="188"/>
        <end position="432"/>
    </location>
</feature>
<evidence type="ECO:0000256" key="4">
    <source>
        <dbReference type="ARBA" id="ARBA00022691"/>
    </source>
</evidence>
<evidence type="ECO:0000256" key="3">
    <source>
        <dbReference type="ARBA" id="ARBA00022679"/>
    </source>
</evidence>
<dbReference type="GO" id="GO:0008168">
    <property type="term" value="F:methyltransferase activity"/>
    <property type="evidence" value="ECO:0007669"/>
    <property type="project" value="UniProtKB-KW"/>
</dbReference>
<dbReference type="PIRSF" id="PIRSF003085">
    <property type="entry name" value="CMAS"/>
    <property type="match status" value="1"/>
</dbReference>
<evidence type="ECO:0000259" key="6">
    <source>
        <dbReference type="SMART" id="SM00828"/>
    </source>
</evidence>
<comment type="similarity">
    <text evidence="1">Belongs to the CFA/CMAS family.</text>
</comment>
<dbReference type="InterPro" id="IPR003333">
    <property type="entry name" value="CMAS"/>
</dbReference>